<evidence type="ECO:0000259" key="5">
    <source>
        <dbReference type="Pfam" id="PF07819"/>
    </source>
</evidence>
<comment type="similarity">
    <text evidence="4">Belongs to the GPI inositol-deacylase family.</text>
</comment>
<organism evidence="8 9">
    <name type="scientific">Sporormia fimetaria CBS 119925</name>
    <dbReference type="NCBI Taxonomy" id="1340428"/>
    <lineage>
        <taxon>Eukaryota</taxon>
        <taxon>Fungi</taxon>
        <taxon>Dikarya</taxon>
        <taxon>Ascomycota</taxon>
        <taxon>Pezizomycotina</taxon>
        <taxon>Dothideomycetes</taxon>
        <taxon>Pleosporomycetidae</taxon>
        <taxon>Pleosporales</taxon>
        <taxon>Sporormiaceae</taxon>
        <taxon>Sporormia</taxon>
    </lineage>
</organism>
<comment type="function">
    <text evidence="1 4">Involved in inositol deacylation of GPI-anchored proteins which plays important roles in the quality control and ER-associated degradation of GPI-anchored proteins.</text>
</comment>
<dbReference type="InterPro" id="IPR015943">
    <property type="entry name" value="WD40/YVTN_repeat-like_dom_sf"/>
</dbReference>
<dbReference type="SUPFAM" id="SSF53474">
    <property type="entry name" value="alpha/beta-Hydrolases"/>
    <property type="match status" value="1"/>
</dbReference>
<dbReference type="EC" id="3.1.-.-" evidence="4"/>
<feature type="domain" description="Nephrocystin 3-like N-terminal" evidence="7">
    <location>
        <begin position="382"/>
        <end position="524"/>
    </location>
</feature>
<evidence type="ECO:0000313" key="8">
    <source>
        <dbReference type="EMBL" id="KAF2742947.1"/>
    </source>
</evidence>
<dbReference type="GO" id="GO:0015031">
    <property type="term" value="P:protein transport"/>
    <property type="evidence" value="ECO:0007669"/>
    <property type="project" value="UniProtKB-KW"/>
</dbReference>
<dbReference type="PANTHER" id="PTHR10039:SF16">
    <property type="entry name" value="GPI INOSITOL-DEACYLASE"/>
    <property type="match status" value="1"/>
</dbReference>
<dbReference type="Gene3D" id="3.40.50.300">
    <property type="entry name" value="P-loop containing nucleotide triphosphate hydrolases"/>
    <property type="match status" value="1"/>
</dbReference>
<dbReference type="InterPro" id="IPR056884">
    <property type="entry name" value="NPHP3-like_N"/>
</dbReference>
<keyword evidence="4" id="KW-0256">Endoplasmic reticulum</keyword>
<keyword evidence="4" id="KW-0472">Membrane</keyword>
<dbReference type="SMART" id="SM00320">
    <property type="entry name" value="WD40"/>
    <property type="match status" value="5"/>
</dbReference>
<dbReference type="Pfam" id="PF22939">
    <property type="entry name" value="WHD_GPIID"/>
    <property type="match status" value="1"/>
</dbReference>
<feature type="domain" description="GPI inositol-deacylase PGAP1-like alpha/beta" evidence="5">
    <location>
        <begin position="59"/>
        <end position="191"/>
    </location>
</feature>
<proteinExistence type="inferred from homology"/>
<dbReference type="SUPFAM" id="SSF50998">
    <property type="entry name" value="Quinoprotein alcohol dehydrogenase-like"/>
    <property type="match status" value="1"/>
</dbReference>
<keyword evidence="3" id="KW-0677">Repeat</keyword>
<evidence type="ECO:0000256" key="1">
    <source>
        <dbReference type="ARBA" id="ARBA00003496"/>
    </source>
</evidence>
<sequence>MDSAFRRRRKTKTSLDVASLASVLAGLSIDDPTIHDDDDAFGALGLINLLSPAQPLVDIIFVHGLAGGSRKTWSSSKKLQHFWPKEWLSRDPGFEHARVYSFGYRSDWINTKSSILDVGVFAETLLASIQSSPSMVENRDSRIIFVAHSMGGLVVKKACIDANTSSNYQDIASRIESIFFLGTPHNGSEIAKTAETIVALSPFHGNKPYVKDLIPASTMIRTINHDFPRYSKNLQLFSFIETLETRVGGTSRLIVSRDSAVMGYANEKRIHMNKDHRGICKFETPTDPDFIILRNNLCWTINNVIQRWNASLYEHDAETLRNLQDYLDVREKPEDVLIELEDVALPGSASWFFNSSLFCMWRDCGTRELGQLDSFSSPGTLESPQMLWVNALPGAGKSILASQVVNHLEDHNMNCYYYFFSLEDRMKSSVSGLLRSIAFQMAANYPNIRQKLLRLKESGVSLDSDKNKLIWRKLFVNCIFTYRIDRPQYWIIDALDECRDFDNLLAMFGKVETSFPLRIFLTSRPLPQIKNKMESLSIGVCEYYLNVDDIEQNIKRFIQDGPHSQVLHHTSDLRRQKLTGKILAKSEGCFLWVVLVMQELEHAYSTEDVERILDEIPPGMDKLYTRALTEIVGADEERKRVTKAMLSFVVCAMRPLTVGELAHALRIHLRVTLLENAIRSACGNIIHVNKSGRVCLVHQTARDFLLDHGLFETFKMNFTDGNHSIALICLDYLRSTHMRPVKVPASLGPSTDRIERRLGSSPFAQYACMHFSDHIKKGSSDDDILLESLYKFLTANGISWIEHVAACGKLSVLVQTSQNLRGFLYARGKRKPLIDEKSQFIERWSVDLIRIVAKFGKHLTKLPQSIYVLVPPLAPRESAIASQYDRRRGIDIVSMSNDAWDDRLCGISFQEARPTAVASGESTFAIGLQNGTVLVYDNVTFQLLHSFQHGEAVKMMQYSSTGDLLISAGRRRSRLWNVLDNIEVWEETTTVDPLSLAFTDGDRRVIGITRSNILIERDTTSGREVKRIVRPSSHLGPSIHFISGGDINCASLDVAANLLATVHRGHPIILSELDTNEEIGQCEPNMVAGTREVAVLEPVVAVAICPNPDVNLLAVVHRDGALTTYDTGARGALVETVQDFIHVQLACSPDGRTIAVGEVSGMILLYEAVTLRLIYRINHRSDLAIRAIAFSANSERLIDIRESQCNVWEPPVLMRTDLQETESMSDMLPAYNDHNRADETENVSEITAITSTSCGEFVICGTSNGSVVLHRTDTGRKINTLYEHAARSCISQISISSHVIVSIGGTNDLVVKRYRSQIDWTSEGLLHEYTKEPIRQVLFNSEGTKLLVAFDCSAVLRELGPNGTTHKFHRPSAETWANDPASPDRLYAIRHDAVALYTWNDLSLDATLAEAVLQRTDTVPLIVQYVGLASRRHDLGIVYSSSASGPVSTFGALLPCSSFAGKGLPPVNLGPIRTSIRVHHIIGISDGKIFFLNKDLWVCSVALGSEGARCSYHMFIPDEWLKANNRPLLILTAKSELALVKRDEVVIIKRPFTYSTVFST</sequence>
<evidence type="ECO:0000256" key="4">
    <source>
        <dbReference type="RuleBase" id="RU365011"/>
    </source>
</evidence>
<dbReference type="Gene3D" id="2.130.10.10">
    <property type="entry name" value="YVTN repeat-like/Quinoprotein amine dehydrogenase"/>
    <property type="match status" value="3"/>
</dbReference>
<evidence type="ECO:0000259" key="6">
    <source>
        <dbReference type="Pfam" id="PF22939"/>
    </source>
</evidence>
<keyword evidence="4" id="KW-0653">Protein transport</keyword>
<protein>
    <recommendedName>
        <fullName evidence="2 4">GPI inositol-deacylase</fullName>
        <ecNumber evidence="4">3.1.-.-</ecNumber>
    </recommendedName>
</protein>
<evidence type="ECO:0000256" key="2">
    <source>
        <dbReference type="ARBA" id="ARBA00015856"/>
    </source>
</evidence>
<dbReference type="Proteomes" id="UP000799440">
    <property type="component" value="Unassembled WGS sequence"/>
</dbReference>
<dbReference type="OrthoDB" id="194358at2759"/>
<gene>
    <name evidence="8" type="ORF">M011DRAFT_252802</name>
</gene>
<keyword evidence="9" id="KW-1185">Reference proteome</keyword>
<dbReference type="Pfam" id="PF24883">
    <property type="entry name" value="NPHP3_N"/>
    <property type="match status" value="1"/>
</dbReference>
<accession>A0A6A6V160</accession>
<name>A0A6A6V160_9PLEO</name>
<comment type="subcellular location">
    <subcellularLocation>
        <location evidence="4">Endoplasmic reticulum membrane</location>
    </subcellularLocation>
</comment>
<dbReference type="GO" id="GO:0005789">
    <property type="term" value="C:endoplasmic reticulum membrane"/>
    <property type="evidence" value="ECO:0007669"/>
    <property type="project" value="UniProtKB-SubCell"/>
</dbReference>
<evidence type="ECO:0000256" key="3">
    <source>
        <dbReference type="ARBA" id="ARBA00022737"/>
    </source>
</evidence>
<reference evidence="8" key="1">
    <citation type="journal article" date="2020" name="Stud. Mycol.">
        <title>101 Dothideomycetes genomes: a test case for predicting lifestyles and emergence of pathogens.</title>
        <authorList>
            <person name="Haridas S."/>
            <person name="Albert R."/>
            <person name="Binder M."/>
            <person name="Bloem J."/>
            <person name="Labutti K."/>
            <person name="Salamov A."/>
            <person name="Andreopoulos B."/>
            <person name="Baker S."/>
            <person name="Barry K."/>
            <person name="Bills G."/>
            <person name="Bluhm B."/>
            <person name="Cannon C."/>
            <person name="Castanera R."/>
            <person name="Culley D."/>
            <person name="Daum C."/>
            <person name="Ezra D."/>
            <person name="Gonzalez J."/>
            <person name="Henrissat B."/>
            <person name="Kuo A."/>
            <person name="Liang C."/>
            <person name="Lipzen A."/>
            <person name="Lutzoni F."/>
            <person name="Magnuson J."/>
            <person name="Mondo S."/>
            <person name="Nolan M."/>
            <person name="Ohm R."/>
            <person name="Pangilinan J."/>
            <person name="Park H.-J."/>
            <person name="Ramirez L."/>
            <person name="Alfaro M."/>
            <person name="Sun H."/>
            <person name="Tritt A."/>
            <person name="Yoshinaga Y."/>
            <person name="Zwiers L.-H."/>
            <person name="Turgeon B."/>
            <person name="Goodwin S."/>
            <person name="Spatafora J."/>
            <person name="Crous P."/>
            <person name="Grigoriev I."/>
        </authorList>
    </citation>
    <scope>NUCLEOTIDE SEQUENCE</scope>
    <source>
        <strain evidence="8">CBS 119925</strain>
    </source>
</reference>
<dbReference type="InterPro" id="IPR029058">
    <property type="entry name" value="AB_hydrolase_fold"/>
</dbReference>
<evidence type="ECO:0000259" key="7">
    <source>
        <dbReference type="Pfam" id="PF24883"/>
    </source>
</evidence>
<dbReference type="Pfam" id="PF07819">
    <property type="entry name" value="PGAP1"/>
    <property type="match status" value="1"/>
</dbReference>
<evidence type="ECO:0000313" key="9">
    <source>
        <dbReference type="Proteomes" id="UP000799440"/>
    </source>
</evidence>
<dbReference type="GO" id="GO:0016788">
    <property type="term" value="F:hydrolase activity, acting on ester bonds"/>
    <property type="evidence" value="ECO:0007669"/>
    <property type="project" value="InterPro"/>
</dbReference>
<keyword evidence="4" id="KW-0378">Hydrolase</keyword>
<feature type="domain" description="GPI inositol-deacylase winged helix" evidence="6">
    <location>
        <begin position="637"/>
        <end position="714"/>
    </location>
</feature>
<dbReference type="SUPFAM" id="SSF52540">
    <property type="entry name" value="P-loop containing nucleoside triphosphate hydrolases"/>
    <property type="match status" value="1"/>
</dbReference>
<dbReference type="PANTHER" id="PTHR10039">
    <property type="entry name" value="AMELOGENIN"/>
    <property type="match status" value="1"/>
</dbReference>
<dbReference type="EMBL" id="MU006602">
    <property type="protein sequence ID" value="KAF2742947.1"/>
    <property type="molecule type" value="Genomic_DNA"/>
</dbReference>
<dbReference type="Gene3D" id="3.40.50.1820">
    <property type="entry name" value="alpha/beta hydrolase"/>
    <property type="match status" value="1"/>
</dbReference>
<keyword evidence="4" id="KW-0813">Transport</keyword>
<dbReference type="InterPro" id="IPR027417">
    <property type="entry name" value="P-loop_NTPase"/>
</dbReference>
<dbReference type="InterPro" id="IPR012908">
    <property type="entry name" value="PGAP1-ab_dom-like"/>
</dbReference>
<dbReference type="InterPro" id="IPR001680">
    <property type="entry name" value="WD40_rpt"/>
</dbReference>
<dbReference type="InterPro" id="IPR011047">
    <property type="entry name" value="Quinoprotein_ADH-like_sf"/>
</dbReference>
<dbReference type="InterPro" id="IPR054471">
    <property type="entry name" value="GPIID_WHD"/>
</dbReference>